<evidence type="ECO:0000256" key="1">
    <source>
        <dbReference type="SAM" id="MobiDB-lite"/>
    </source>
</evidence>
<feature type="compositionally biased region" description="Low complexity" evidence="1">
    <location>
        <begin position="235"/>
        <end position="263"/>
    </location>
</feature>
<reference evidence="3" key="2">
    <citation type="submission" date="2025-08" db="UniProtKB">
        <authorList>
            <consortium name="RefSeq"/>
        </authorList>
    </citation>
    <scope>IDENTIFICATION</scope>
    <source>
        <tissue evidence="3">Leaf</tissue>
    </source>
</reference>
<evidence type="ECO:0000313" key="3">
    <source>
        <dbReference type="RefSeq" id="XP_009757023.1"/>
    </source>
</evidence>
<organism evidence="2 3">
    <name type="scientific">Nicotiana sylvestris</name>
    <name type="common">Wood tobacco</name>
    <name type="synonym">South American tobacco</name>
    <dbReference type="NCBI Taxonomy" id="4096"/>
    <lineage>
        <taxon>Eukaryota</taxon>
        <taxon>Viridiplantae</taxon>
        <taxon>Streptophyta</taxon>
        <taxon>Embryophyta</taxon>
        <taxon>Tracheophyta</taxon>
        <taxon>Spermatophyta</taxon>
        <taxon>Magnoliopsida</taxon>
        <taxon>eudicotyledons</taxon>
        <taxon>Gunneridae</taxon>
        <taxon>Pentapetalae</taxon>
        <taxon>asterids</taxon>
        <taxon>lamiids</taxon>
        <taxon>Solanales</taxon>
        <taxon>Solanaceae</taxon>
        <taxon>Nicotianoideae</taxon>
        <taxon>Nicotianeae</taxon>
        <taxon>Nicotiana</taxon>
    </lineage>
</organism>
<dbReference type="Pfam" id="PF14223">
    <property type="entry name" value="Retrotran_gag_2"/>
    <property type="match status" value="1"/>
</dbReference>
<evidence type="ECO:0000313" key="2">
    <source>
        <dbReference type="Proteomes" id="UP000189701"/>
    </source>
</evidence>
<dbReference type="Proteomes" id="UP000189701">
    <property type="component" value="Unplaced"/>
</dbReference>
<dbReference type="eggNOG" id="KOG0017">
    <property type="taxonomic scope" value="Eukaryota"/>
</dbReference>
<dbReference type="PANTHER" id="PTHR47481:SF21">
    <property type="entry name" value="BASIC-LEUCINE ZIPPER TRANSCRIPTION FACTOR Q-RELATED"/>
    <property type="match status" value="1"/>
</dbReference>
<proteinExistence type="predicted"/>
<reference evidence="2" key="1">
    <citation type="journal article" date="2013" name="Genome Biol.">
        <title>Reference genomes and transcriptomes of Nicotiana sylvestris and Nicotiana tomentosiformis.</title>
        <authorList>
            <person name="Sierro N."/>
            <person name="Battey J.N."/>
            <person name="Ouadi S."/>
            <person name="Bovet L."/>
            <person name="Goepfert S."/>
            <person name="Bakaher N."/>
            <person name="Peitsch M.C."/>
            <person name="Ivanov N.V."/>
        </authorList>
    </citation>
    <scope>NUCLEOTIDE SEQUENCE [LARGE SCALE GENOMIC DNA]</scope>
</reference>
<gene>
    <name evidence="3" type="primary">LOC104209943</name>
</gene>
<accession>A0A1U7US32</accession>
<keyword evidence="2" id="KW-1185">Reference proteome</keyword>
<sequence length="308" mass="34521">MGSSTPVANADNTTVFKHLIQFNPSSQLPIKLSGNHNFTTWKAQIAMLLHGHDLYGHLDGSTPSPPTTVTINNRETPNSEYKDWFRQDTLIQNALMASVDATIASTVAFAANSKSAWDQLHTSFANKSQTRIFSLRHHLSRVTKDTKSIAEYLREIRSLSDELATGSLVANEELVVKILSGLGPEFREISAAIRAPISPISYEILLDKLLDHEIFLKHEDLKKTTTQVTTAVAQCVTNSSPTPRNNRRPPNNNNWRTPNRQSNQNANPHWRNFPNQSVQPPRVRYQLCDRFGHTTNVCRSHSLSSGFN</sequence>
<feature type="region of interest" description="Disordered" evidence="1">
    <location>
        <begin position="235"/>
        <end position="277"/>
    </location>
</feature>
<name>A0A1U7US32_NICSY</name>
<protein>
    <submittedName>
        <fullName evidence="3">Uncharacterized protein LOC104209943</fullName>
    </submittedName>
</protein>
<dbReference type="RefSeq" id="XP_009757023.1">
    <property type="nucleotide sequence ID" value="XM_009758721.1"/>
</dbReference>
<dbReference type="PANTHER" id="PTHR47481">
    <property type="match status" value="1"/>
</dbReference>
<dbReference type="AlphaFoldDB" id="A0A1U7US32"/>
<dbReference type="OrthoDB" id="1912561at2759"/>